<feature type="domain" description="Xylose isomerase-like TIM barrel" evidence="1">
    <location>
        <begin position="43"/>
        <end position="270"/>
    </location>
</feature>
<dbReference type="RefSeq" id="WP_014131754.1">
    <property type="nucleotide sequence ID" value="NC_016078.1"/>
</dbReference>
<dbReference type="EMBL" id="CP003075">
    <property type="protein sequence ID" value="AEQ52605.1"/>
    <property type="molecule type" value="Genomic_DNA"/>
</dbReference>
<dbReference type="Gene3D" id="3.20.20.150">
    <property type="entry name" value="Divalent-metal-dependent TIM barrel enzymes"/>
    <property type="match status" value="1"/>
</dbReference>
<dbReference type="PATRIC" id="fig|1082931.4.peg.2566"/>
<dbReference type="KEGG" id="phl:KKY_2597"/>
<dbReference type="Pfam" id="PF01261">
    <property type="entry name" value="AP_endonuc_2"/>
    <property type="match status" value="1"/>
</dbReference>
<evidence type="ECO:0000313" key="3">
    <source>
        <dbReference type="Proteomes" id="UP000008850"/>
    </source>
</evidence>
<dbReference type="STRING" id="1082931.KKY_2597"/>
<keyword evidence="3" id="KW-1185">Reference proteome</keyword>
<dbReference type="InterPro" id="IPR036237">
    <property type="entry name" value="Xyl_isomerase-like_sf"/>
</dbReference>
<protein>
    <submittedName>
        <fullName evidence="2">Inosose dehydratase</fullName>
    </submittedName>
</protein>
<gene>
    <name evidence="2" type="ordered locus">KKY_2597</name>
</gene>
<sequence>MSRWKLAYHANCWGPLGGHPVGVTSIGQLNYMTFADMRTALSDIARAGYEGVEVFDGNLLGYAEEKSELKALLSDTGLELLAVYVGANLIFDDVLEEELSKIEAVAALAAEFSTPHLVVGGGARRRAGPRPDDYKKTAAGLDKVAAIAERHGLEPHYHPHLSTLAETPDEIAQIFAETDIAFCPDTAHLAGAGGDPAALIRKYKDRISYVHLKGLQREPFGFTPLDEGDLDMTAIVDALKEVGFSGWVSTELDAWSDPFEGATRSKAFLDKVAG</sequence>
<dbReference type="AlphaFoldDB" id="G4RAS8"/>
<name>G4RAS8_PELHB</name>
<dbReference type="SUPFAM" id="SSF51658">
    <property type="entry name" value="Xylose isomerase-like"/>
    <property type="match status" value="1"/>
</dbReference>
<dbReference type="PANTHER" id="PTHR12110">
    <property type="entry name" value="HYDROXYPYRUVATE ISOMERASE"/>
    <property type="match status" value="1"/>
</dbReference>
<dbReference type="eggNOG" id="COG1082">
    <property type="taxonomic scope" value="Bacteria"/>
</dbReference>
<dbReference type="InterPro" id="IPR050312">
    <property type="entry name" value="IolE/XylAMocC-like"/>
</dbReference>
<dbReference type="InterPro" id="IPR013022">
    <property type="entry name" value="Xyl_isomerase-like_TIM-brl"/>
</dbReference>
<evidence type="ECO:0000313" key="2">
    <source>
        <dbReference type="EMBL" id="AEQ52605.1"/>
    </source>
</evidence>
<reference evidence="2 3" key="1">
    <citation type="journal article" date="2012" name="J. Bacteriol.">
        <title>Complete genome sequence of Pelagibacterium halotolerans B2T.</title>
        <authorList>
            <person name="Huo Y.Y."/>
            <person name="Cheng H."/>
            <person name="Han X.F."/>
            <person name="Jiang X.W."/>
            <person name="Sun C."/>
            <person name="Zhang X.Q."/>
            <person name="Zhu X.F."/>
            <person name="Liu Y.F."/>
            <person name="Li P.F."/>
            <person name="Ni P.X."/>
            <person name="Wu M."/>
        </authorList>
    </citation>
    <scope>NUCLEOTIDE SEQUENCE [LARGE SCALE GENOMIC DNA]</scope>
    <source>
        <strain evidence="3">DSM 22347 / JCM 15775 / CGMCC 1.7692 / B2</strain>
    </source>
</reference>
<proteinExistence type="predicted"/>
<organism evidence="2 3">
    <name type="scientific">Pelagibacterium halotolerans (strain DSM 22347 / JCM 15775 / CGMCC 1.7692 / B2)</name>
    <dbReference type="NCBI Taxonomy" id="1082931"/>
    <lineage>
        <taxon>Bacteria</taxon>
        <taxon>Pseudomonadati</taxon>
        <taxon>Pseudomonadota</taxon>
        <taxon>Alphaproteobacteria</taxon>
        <taxon>Hyphomicrobiales</taxon>
        <taxon>Devosiaceae</taxon>
        <taxon>Pelagibacterium</taxon>
    </lineage>
</organism>
<accession>G4RAS8</accession>
<dbReference type="HOGENOM" id="CLU_059523_2_0_5"/>
<dbReference type="PANTHER" id="PTHR12110:SF41">
    <property type="entry name" value="INOSOSE DEHYDRATASE"/>
    <property type="match status" value="1"/>
</dbReference>
<evidence type="ECO:0000259" key="1">
    <source>
        <dbReference type="Pfam" id="PF01261"/>
    </source>
</evidence>
<dbReference type="Proteomes" id="UP000008850">
    <property type="component" value="Chromosome"/>
</dbReference>